<dbReference type="Pfam" id="PF12784">
    <property type="entry name" value="PDDEXK_2"/>
    <property type="match status" value="1"/>
</dbReference>
<sequence>MEKRTLYYWSRMYTSQMKEGMDYGELCRTITINIVDFRYLSHTPRYHSIFQLYETEEKFLLTDTLEIHFMELPKLLIKWRRGEVNPRENQLVRWLLLLEASEDEKITQVLEEIAMQEDQTLKKAIDEWERVSQDPEVLLAYEARRKALLDEKSALKRAEKQGEIIGEKRGEKRGIMKVALSMIQKGIDNETIAELTELTQGEIEQLRRQ</sequence>
<dbReference type="InterPro" id="IPR010106">
    <property type="entry name" value="RpnA"/>
</dbReference>
<comment type="caution">
    <text evidence="1">The sequence shown here is derived from an EMBL/GenBank/DDBJ whole genome shotgun (WGS) entry which is preliminary data.</text>
</comment>
<name>A0A848D5S2_ANEAE</name>
<evidence type="ECO:0000313" key="1">
    <source>
        <dbReference type="EMBL" id="NMF01557.1"/>
    </source>
</evidence>
<organism evidence="1 2">
    <name type="scientific">Aneurinibacillus aneurinilyticus</name>
    <name type="common">Bacillus aneurinolyticus</name>
    <dbReference type="NCBI Taxonomy" id="1391"/>
    <lineage>
        <taxon>Bacteria</taxon>
        <taxon>Bacillati</taxon>
        <taxon>Bacillota</taxon>
        <taxon>Bacilli</taxon>
        <taxon>Bacillales</taxon>
        <taxon>Paenibacillaceae</taxon>
        <taxon>Aneurinibacillus group</taxon>
        <taxon>Aneurinibacillus</taxon>
    </lineage>
</organism>
<reference evidence="1 2" key="1">
    <citation type="submission" date="2020-04" db="EMBL/GenBank/DDBJ databases">
        <authorList>
            <person name="Hitch T.C.A."/>
            <person name="Wylensek D."/>
            <person name="Clavel T."/>
        </authorList>
    </citation>
    <scope>NUCLEOTIDE SEQUENCE [LARGE SCALE GENOMIC DNA]</scope>
    <source>
        <strain evidence="1 2">WB01_D5_05</strain>
    </source>
</reference>
<evidence type="ECO:0000313" key="2">
    <source>
        <dbReference type="Proteomes" id="UP000561326"/>
    </source>
</evidence>
<accession>A0A848D5S2</accession>
<dbReference type="EMBL" id="JABAGO010000106">
    <property type="protein sequence ID" value="NMF01557.1"/>
    <property type="molecule type" value="Genomic_DNA"/>
</dbReference>
<dbReference type="AlphaFoldDB" id="A0A848D5S2"/>
<proteinExistence type="predicted"/>
<dbReference type="PANTHER" id="PTHR41317:SF1">
    <property type="entry name" value="PD-(D_E)XK NUCLEASE FAMILY TRANSPOSASE"/>
    <property type="match status" value="1"/>
</dbReference>
<protein>
    <submittedName>
        <fullName evidence="1">Rpn family recombination-promoting nuclease/putative transposase</fullName>
    </submittedName>
</protein>
<dbReference type="NCBIfam" id="TIGR01784">
    <property type="entry name" value="T_den_put_tspse"/>
    <property type="match status" value="1"/>
</dbReference>
<dbReference type="PANTHER" id="PTHR41317">
    <property type="entry name" value="PD-(D_E)XK NUCLEASE FAMILY TRANSPOSASE"/>
    <property type="match status" value="1"/>
</dbReference>
<gene>
    <name evidence="1" type="ORF">HF838_25590</name>
</gene>
<dbReference type="Proteomes" id="UP000561326">
    <property type="component" value="Unassembled WGS sequence"/>
</dbReference>